<evidence type="ECO:0000313" key="1">
    <source>
        <dbReference type="EMBL" id="NYH92343.1"/>
    </source>
</evidence>
<dbReference type="RefSeq" id="WP_179789782.1">
    <property type="nucleotide sequence ID" value="NZ_BAAARR010000005.1"/>
</dbReference>
<accession>A0A852ZJB8</accession>
<evidence type="ECO:0000313" key="2">
    <source>
        <dbReference type="Proteomes" id="UP000579605"/>
    </source>
</evidence>
<dbReference type="Proteomes" id="UP000579605">
    <property type="component" value="Unassembled WGS sequence"/>
</dbReference>
<protein>
    <submittedName>
        <fullName evidence="1">Uncharacterized protein</fullName>
    </submittedName>
</protein>
<dbReference type="AlphaFoldDB" id="A0A852ZJB8"/>
<keyword evidence="2" id="KW-1185">Reference proteome</keyword>
<name>A0A852ZJB8_9ACTN</name>
<organism evidence="1 2">
    <name type="scientific">Actinopolymorpha rutila</name>
    <dbReference type="NCBI Taxonomy" id="446787"/>
    <lineage>
        <taxon>Bacteria</taxon>
        <taxon>Bacillati</taxon>
        <taxon>Actinomycetota</taxon>
        <taxon>Actinomycetes</taxon>
        <taxon>Propionibacteriales</taxon>
        <taxon>Actinopolymorphaceae</taxon>
        <taxon>Actinopolymorpha</taxon>
    </lineage>
</organism>
<dbReference type="EMBL" id="JACBZH010000001">
    <property type="protein sequence ID" value="NYH92343.1"/>
    <property type="molecule type" value="Genomic_DNA"/>
</dbReference>
<sequence length="229" mass="25119">MRYARPEGPALELGTQPRLASWDAATHPNQVRLRHYHRHAAGLVAPTLGAMTEPWSLRLDVGLPDSVPLLDQHDLDNYAYPLAQHLARHAEVPLVSVWCTKGHHSNSFIRVEPAVARADPDGDSTISVHTTASASNTAYKQQIHDQLARHAAALPGGPVVLELAFTVGRRNWLNLWKPTIDALEPLLGRTTPGRDWHPRDGRITELGLHLIEDLSLGHAVRIDVLASAG</sequence>
<proteinExistence type="predicted"/>
<gene>
    <name evidence="1" type="ORF">F4554_004981</name>
</gene>
<reference evidence="1 2" key="1">
    <citation type="submission" date="2020-07" db="EMBL/GenBank/DDBJ databases">
        <title>Sequencing the genomes of 1000 actinobacteria strains.</title>
        <authorList>
            <person name="Klenk H.-P."/>
        </authorList>
    </citation>
    <scope>NUCLEOTIDE SEQUENCE [LARGE SCALE GENOMIC DNA]</scope>
    <source>
        <strain evidence="1 2">DSM 18448</strain>
    </source>
</reference>
<comment type="caution">
    <text evidence="1">The sequence shown here is derived from an EMBL/GenBank/DDBJ whole genome shotgun (WGS) entry which is preliminary data.</text>
</comment>